<reference evidence="2 3" key="1">
    <citation type="submission" date="2018-07" db="EMBL/GenBank/DDBJ databases">
        <title>Parabacteroides acidifaciens nov. sp., isolated from human feces.</title>
        <authorList>
            <person name="Wang Y.J."/>
        </authorList>
    </citation>
    <scope>NUCLEOTIDE SEQUENCE [LARGE SCALE GENOMIC DNA]</scope>
    <source>
        <strain evidence="2 3">426-9</strain>
    </source>
</reference>
<proteinExistence type="predicted"/>
<dbReference type="AlphaFoldDB" id="A0A3D8HDR9"/>
<dbReference type="Proteomes" id="UP000256321">
    <property type="component" value="Unassembled WGS sequence"/>
</dbReference>
<gene>
    <name evidence="2" type="ORF">DWU89_11220</name>
    <name evidence="1" type="ORF">H8784_10940</name>
</gene>
<keyword evidence="4" id="KW-1185">Reference proteome</keyword>
<protein>
    <submittedName>
        <fullName evidence="2">Uncharacterized protein</fullName>
    </submittedName>
</protein>
<reference evidence="1 4" key="2">
    <citation type="submission" date="2020-08" db="EMBL/GenBank/DDBJ databases">
        <title>Genome public.</title>
        <authorList>
            <person name="Liu C."/>
            <person name="Sun Q."/>
        </authorList>
    </citation>
    <scope>NUCLEOTIDE SEQUENCE [LARGE SCALE GENOMIC DNA]</scope>
    <source>
        <strain evidence="1 4">426_9</strain>
    </source>
</reference>
<evidence type="ECO:0000313" key="1">
    <source>
        <dbReference type="EMBL" id="MBC8602229.1"/>
    </source>
</evidence>
<dbReference type="RefSeq" id="WP_115499736.1">
    <property type="nucleotide sequence ID" value="NZ_JACRTI010000024.1"/>
</dbReference>
<dbReference type="EMBL" id="QREV01000024">
    <property type="protein sequence ID" value="RDU49041.1"/>
    <property type="molecule type" value="Genomic_DNA"/>
</dbReference>
<evidence type="ECO:0000313" key="4">
    <source>
        <dbReference type="Proteomes" id="UP000629596"/>
    </source>
</evidence>
<evidence type="ECO:0000313" key="2">
    <source>
        <dbReference type="EMBL" id="RDU49041.1"/>
    </source>
</evidence>
<evidence type="ECO:0000313" key="3">
    <source>
        <dbReference type="Proteomes" id="UP000256321"/>
    </source>
</evidence>
<accession>A0A3D8HDR9</accession>
<sequence>MKGRCNIQFCHLDRKMLNEAIEQYRLEIDNLCSSFYRLFEQNNAKTALSLLKRGDFESYLLNVKLRVNSFIKIYNLEIDERLVGMLERKKVNVIFSFSTLYTEQKIIFCEPYNLWTDFFIRICYGRQSFTGMELVEDILEANRSVDRNDLLRKIIAVITKLLLMQYLYIESSGDTENHIE</sequence>
<comment type="caution">
    <text evidence="2">The sequence shown here is derived from an EMBL/GenBank/DDBJ whole genome shotgun (WGS) entry which is preliminary data.</text>
</comment>
<dbReference type="EMBL" id="JACRTI010000024">
    <property type="protein sequence ID" value="MBC8602229.1"/>
    <property type="molecule type" value="Genomic_DNA"/>
</dbReference>
<dbReference type="Proteomes" id="UP000629596">
    <property type="component" value="Unassembled WGS sequence"/>
</dbReference>
<name>A0A3D8HDR9_9BACT</name>
<organism evidence="2 3">
    <name type="scientific">Parabacteroides acidifaciens</name>
    <dbReference type="NCBI Taxonomy" id="2290935"/>
    <lineage>
        <taxon>Bacteria</taxon>
        <taxon>Pseudomonadati</taxon>
        <taxon>Bacteroidota</taxon>
        <taxon>Bacteroidia</taxon>
        <taxon>Bacteroidales</taxon>
        <taxon>Tannerellaceae</taxon>
        <taxon>Parabacteroides</taxon>
    </lineage>
</organism>